<dbReference type="CDD" id="cd00586">
    <property type="entry name" value="4HBT"/>
    <property type="match status" value="1"/>
</dbReference>
<dbReference type="InterPro" id="IPR029069">
    <property type="entry name" value="HotDog_dom_sf"/>
</dbReference>
<organism evidence="2 3">
    <name type="scientific">Paracoccidioides lutzii (strain ATCC MYA-826 / Pb01)</name>
    <name type="common">Paracoccidioides brasiliensis</name>
    <dbReference type="NCBI Taxonomy" id="502779"/>
    <lineage>
        <taxon>Eukaryota</taxon>
        <taxon>Fungi</taxon>
        <taxon>Dikarya</taxon>
        <taxon>Ascomycota</taxon>
        <taxon>Pezizomycotina</taxon>
        <taxon>Eurotiomycetes</taxon>
        <taxon>Eurotiomycetidae</taxon>
        <taxon>Onygenales</taxon>
        <taxon>Ajellomycetaceae</taxon>
        <taxon>Paracoccidioides</taxon>
    </lineage>
</organism>
<feature type="compositionally biased region" description="Basic and acidic residues" evidence="1">
    <location>
        <begin position="344"/>
        <end position="357"/>
    </location>
</feature>
<sequence length="365" mass="41654">MPITWDLICRQRPEADLRVAAATSRLRMKAKEDKSLEKKVGSNNVSWVGSKAYSDGIMMTSRVLWRQQLLSNPHVSGRIPSNCRSINRSVATSGRHVEHPSSYHTQTTPVPHEFNSRWLSTIKGRLGQCFTFGMKSHQVDEAGEILRELARDWRELTAGSEGFLTGKGREGLFRHNVAWGEMDVMVRHVNNVSYVRYAETARVNWMKNIGIHVDPANKKAWSDLLGSTGIGLILKSIKIDYKFPMTFPDKISVYHKLSHTPPALSSPASSSYSSFQLDVLILSEAHQRPAARCHEDIVTYDYRQGRKVNMLPSFMMDQFREMWELQEESRRVWGSRVKEIEERVEDLEKSSWDRPDAVEDMGSSG</sequence>
<name>C1H866_PARBA</name>
<dbReference type="Gene3D" id="3.10.129.10">
    <property type="entry name" value="Hotdog Thioesterase"/>
    <property type="match status" value="1"/>
</dbReference>
<dbReference type="GO" id="GO:0047617">
    <property type="term" value="F:fatty acyl-CoA hydrolase activity"/>
    <property type="evidence" value="ECO:0007669"/>
    <property type="project" value="TreeGrafter"/>
</dbReference>
<keyword evidence="3" id="KW-1185">Reference proteome</keyword>
<feature type="region of interest" description="Disordered" evidence="1">
    <location>
        <begin position="344"/>
        <end position="365"/>
    </location>
</feature>
<evidence type="ECO:0000313" key="2">
    <source>
        <dbReference type="EMBL" id="EEH36625.2"/>
    </source>
</evidence>
<dbReference type="PANTHER" id="PTHR31793:SF39">
    <property type="entry name" value="THIOESTERASE_THIOL ESTER DEHYDRASE-ISOMERASE"/>
    <property type="match status" value="1"/>
</dbReference>
<evidence type="ECO:0000313" key="3">
    <source>
        <dbReference type="Proteomes" id="UP000002059"/>
    </source>
</evidence>
<dbReference type="HOGENOM" id="CLU_065192_0_0_1"/>
<dbReference type="GeneID" id="9094406"/>
<protein>
    <recommendedName>
        <fullName evidence="4">Thioesterase/thiol ester dehydrase-isomerase</fullName>
    </recommendedName>
</protein>
<dbReference type="VEuPathDB" id="FungiDB:PAAG_07043"/>
<dbReference type="Proteomes" id="UP000002059">
    <property type="component" value="Partially assembled WGS sequence"/>
</dbReference>
<gene>
    <name evidence="2" type="ORF">PAAG_07043</name>
</gene>
<reference evidence="2 3" key="1">
    <citation type="journal article" date="2011" name="PLoS Genet.">
        <title>Comparative genomic analysis of human fungal pathogens causing paracoccidioidomycosis.</title>
        <authorList>
            <person name="Desjardins C.A."/>
            <person name="Champion M.D."/>
            <person name="Holder J.W."/>
            <person name="Muszewska A."/>
            <person name="Goldberg J."/>
            <person name="Bailao A.M."/>
            <person name="Brigido M.M."/>
            <person name="Ferreira M.E."/>
            <person name="Garcia A.M."/>
            <person name="Grynberg M."/>
            <person name="Gujja S."/>
            <person name="Heiman D.I."/>
            <person name="Henn M.R."/>
            <person name="Kodira C.D."/>
            <person name="Leon-Narvaez H."/>
            <person name="Longo L.V."/>
            <person name="Ma L.J."/>
            <person name="Malavazi I."/>
            <person name="Matsuo A.L."/>
            <person name="Morais F.V."/>
            <person name="Pereira M."/>
            <person name="Rodriguez-Brito S."/>
            <person name="Sakthikumar S."/>
            <person name="Salem-Izacc S.M."/>
            <person name="Sykes S.M."/>
            <person name="Teixeira M.M."/>
            <person name="Vallejo M.C."/>
            <person name="Walter M.E."/>
            <person name="Yandava C."/>
            <person name="Young S."/>
            <person name="Zeng Q."/>
            <person name="Zucker J."/>
            <person name="Felipe M.S."/>
            <person name="Goldman G.H."/>
            <person name="Haas B.J."/>
            <person name="McEwen J.G."/>
            <person name="Nino-Vega G."/>
            <person name="Puccia R."/>
            <person name="San-Blas G."/>
            <person name="Soares C.M."/>
            <person name="Birren B.W."/>
            <person name="Cuomo C.A."/>
        </authorList>
    </citation>
    <scope>NUCLEOTIDE SEQUENCE [LARGE SCALE GENOMIC DNA]</scope>
    <source>
        <strain evidence="3">ATCC MYA-826 / Pb01</strain>
    </source>
</reference>
<dbReference type="InterPro" id="IPR050563">
    <property type="entry name" value="4-hydroxybenzoyl-CoA_TE"/>
</dbReference>
<proteinExistence type="predicted"/>
<dbReference type="SUPFAM" id="SSF54637">
    <property type="entry name" value="Thioesterase/thiol ester dehydrase-isomerase"/>
    <property type="match status" value="1"/>
</dbReference>
<dbReference type="RefSeq" id="XP_015700540.1">
    <property type="nucleotide sequence ID" value="XM_015846105.1"/>
</dbReference>
<accession>C1H866</accession>
<dbReference type="PANTHER" id="PTHR31793">
    <property type="entry name" value="4-HYDROXYBENZOYL-COA THIOESTERASE FAMILY MEMBER"/>
    <property type="match status" value="1"/>
</dbReference>
<evidence type="ECO:0000256" key="1">
    <source>
        <dbReference type="SAM" id="MobiDB-lite"/>
    </source>
</evidence>
<dbReference type="Pfam" id="PF13279">
    <property type="entry name" value="4HBT_2"/>
    <property type="match status" value="1"/>
</dbReference>
<dbReference type="eggNOG" id="ENOG502S78C">
    <property type="taxonomic scope" value="Eukaryota"/>
</dbReference>
<dbReference type="OMA" id="KFPMTWP"/>
<evidence type="ECO:0008006" key="4">
    <source>
        <dbReference type="Google" id="ProtNLM"/>
    </source>
</evidence>
<dbReference type="EMBL" id="KN294012">
    <property type="protein sequence ID" value="EEH36625.2"/>
    <property type="molecule type" value="Genomic_DNA"/>
</dbReference>
<dbReference type="AlphaFoldDB" id="C1H866"/>
<dbReference type="OrthoDB" id="5538558at2759"/>
<dbReference type="KEGG" id="pbl:PAAG_07043"/>